<evidence type="ECO:0000256" key="1">
    <source>
        <dbReference type="ARBA" id="ARBA00010982"/>
    </source>
</evidence>
<proteinExistence type="inferred from homology"/>
<keyword evidence="2" id="KW-0808">Transferase</keyword>
<dbReference type="SUPFAM" id="SSF53901">
    <property type="entry name" value="Thiolase-like"/>
    <property type="match status" value="1"/>
</dbReference>
<evidence type="ECO:0000256" key="2">
    <source>
        <dbReference type="ARBA" id="ARBA00022679"/>
    </source>
</evidence>
<dbReference type="AlphaFoldDB" id="A0A8B9TD68"/>
<reference evidence="5" key="2">
    <citation type="submission" date="2025-08" db="UniProtKB">
        <authorList>
            <consortium name="Ensembl"/>
        </authorList>
    </citation>
    <scope>IDENTIFICATION</scope>
</reference>
<evidence type="ECO:0000256" key="3">
    <source>
        <dbReference type="ARBA" id="ARBA00023315"/>
    </source>
</evidence>
<evidence type="ECO:0000259" key="4">
    <source>
        <dbReference type="Pfam" id="PF00108"/>
    </source>
</evidence>
<dbReference type="PANTHER" id="PTHR18919">
    <property type="entry name" value="ACETYL-COA C-ACYLTRANSFERASE"/>
    <property type="match status" value="1"/>
</dbReference>
<dbReference type="Ensembl" id="ENSAPLT00020020552.1">
    <property type="protein sequence ID" value="ENSAPLP00020019007.1"/>
    <property type="gene ID" value="ENSAPLG00020013498.1"/>
</dbReference>
<evidence type="ECO:0000313" key="5">
    <source>
        <dbReference type="Ensembl" id="ENSAPLP00020019007.1"/>
    </source>
</evidence>
<dbReference type="GO" id="GO:0016747">
    <property type="term" value="F:acyltransferase activity, transferring groups other than amino-acyl groups"/>
    <property type="evidence" value="ECO:0007669"/>
    <property type="project" value="InterPro"/>
</dbReference>
<evidence type="ECO:0000313" key="6">
    <source>
        <dbReference type="Proteomes" id="UP000694400"/>
    </source>
</evidence>
<protein>
    <recommendedName>
        <fullName evidence="4">Thiolase N-terminal domain-containing protein</fullName>
    </recommendedName>
</protein>
<dbReference type="CDD" id="cd00751">
    <property type="entry name" value="thiolase"/>
    <property type="match status" value="1"/>
</dbReference>
<organism evidence="5 6">
    <name type="scientific">Anas platyrhynchos</name>
    <name type="common">Mallard</name>
    <name type="synonym">Anas boschas</name>
    <dbReference type="NCBI Taxonomy" id="8839"/>
    <lineage>
        <taxon>Eukaryota</taxon>
        <taxon>Metazoa</taxon>
        <taxon>Chordata</taxon>
        <taxon>Craniata</taxon>
        <taxon>Vertebrata</taxon>
        <taxon>Euteleostomi</taxon>
        <taxon>Archelosauria</taxon>
        <taxon>Archosauria</taxon>
        <taxon>Dinosauria</taxon>
        <taxon>Saurischia</taxon>
        <taxon>Theropoda</taxon>
        <taxon>Coelurosauria</taxon>
        <taxon>Aves</taxon>
        <taxon>Neognathae</taxon>
        <taxon>Galloanserae</taxon>
        <taxon>Anseriformes</taxon>
        <taxon>Anatidae</taxon>
        <taxon>Anatinae</taxon>
        <taxon>Anas</taxon>
    </lineage>
</organism>
<keyword evidence="3" id="KW-0012">Acyltransferase</keyword>
<name>A0A8B9TD68_ANAPL</name>
<dbReference type="Pfam" id="PF00108">
    <property type="entry name" value="Thiolase_N"/>
    <property type="match status" value="1"/>
</dbReference>
<feature type="domain" description="Thiolase N-terminal" evidence="4">
    <location>
        <begin position="6"/>
        <end position="200"/>
    </location>
</feature>
<comment type="similarity">
    <text evidence="1">Belongs to the thiolase-like superfamily. Thiolase family.</text>
</comment>
<dbReference type="InterPro" id="IPR020616">
    <property type="entry name" value="Thiolase_N"/>
</dbReference>
<dbReference type="PANTHER" id="PTHR18919:SF107">
    <property type="entry name" value="ACETYL-COA ACETYLTRANSFERASE, CYTOSOLIC"/>
    <property type="match status" value="1"/>
</dbReference>
<sequence length="208" mass="22015">MSADPVVFVSAVRTAVGSFNGALSALPAHELGAAAIREALRRAGLAPEEVSEVVLGQVLAAGAGQNPVRQASVGAGIPYSVPAWSCQMICGSGLKAESSIVVAGGMESMSKAPHVIHMRAGVKMGEASLQDSIIRDGLTDAFYQYHMGITAENVANQWQISRGEQDQFAVQSQNRAEAAQKAGYFTKEIVPVLVPSKKGRCEWIMRQF</sequence>
<reference evidence="5" key="1">
    <citation type="submission" date="2019-08" db="EMBL/GenBank/DDBJ databases">
        <title>Three high-quality genomes provides insights into domestication of ducks.</title>
        <authorList>
            <person name="Hou Z.C."/>
            <person name="Zhu F."/>
            <person name="Yin Z.T."/>
            <person name="Zhang F."/>
        </authorList>
    </citation>
    <scope>NUCLEOTIDE SEQUENCE [LARGE SCALE GENOMIC DNA]</scope>
</reference>
<accession>A0A8B9TD68</accession>
<reference evidence="5" key="3">
    <citation type="submission" date="2025-09" db="UniProtKB">
        <authorList>
            <consortium name="Ensembl"/>
        </authorList>
    </citation>
    <scope>IDENTIFICATION</scope>
</reference>
<dbReference type="Proteomes" id="UP000694400">
    <property type="component" value="Chromosome 3"/>
</dbReference>
<dbReference type="Gene3D" id="3.40.47.10">
    <property type="match status" value="2"/>
</dbReference>
<dbReference type="InterPro" id="IPR002155">
    <property type="entry name" value="Thiolase"/>
</dbReference>
<dbReference type="InterPro" id="IPR016039">
    <property type="entry name" value="Thiolase-like"/>
</dbReference>